<dbReference type="Pfam" id="PF14223">
    <property type="entry name" value="Retrotran_gag_2"/>
    <property type="match status" value="1"/>
</dbReference>
<accession>A0AA88R8A2</accession>
<evidence type="ECO:0000259" key="2">
    <source>
        <dbReference type="Pfam" id="PF07727"/>
    </source>
</evidence>
<dbReference type="PANTHER" id="PTHR11439:SF517">
    <property type="entry name" value="CYSTEINE-RICH RLK (RECEPTOR-LIKE PROTEIN KINASE) 8"/>
    <property type="match status" value="1"/>
</dbReference>
<evidence type="ECO:0000313" key="4">
    <source>
        <dbReference type="Proteomes" id="UP001187471"/>
    </source>
</evidence>
<reference evidence="3" key="1">
    <citation type="submission" date="2022-12" db="EMBL/GenBank/DDBJ databases">
        <title>Draft genome assemblies for two species of Escallonia (Escalloniales).</title>
        <authorList>
            <person name="Chanderbali A."/>
            <person name="Dervinis C."/>
            <person name="Anghel I."/>
            <person name="Soltis D."/>
            <person name="Soltis P."/>
            <person name="Zapata F."/>
        </authorList>
    </citation>
    <scope>NUCLEOTIDE SEQUENCE</scope>
    <source>
        <strain evidence="3">UCBG92.1500</strain>
        <tissue evidence="3">Leaf</tissue>
    </source>
</reference>
<dbReference type="PANTHER" id="PTHR11439">
    <property type="entry name" value="GAG-POL-RELATED RETROTRANSPOSON"/>
    <property type="match status" value="1"/>
</dbReference>
<dbReference type="AlphaFoldDB" id="A0AA88R8A2"/>
<dbReference type="InterPro" id="IPR013103">
    <property type="entry name" value="RVT_2"/>
</dbReference>
<dbReference type="InterPro" id="IPR043502">
    <property type="entry name" value="DNA/RNA_pol_sf"/>
</dbReference>
<dbReference type="Pfam" id="PF07727">
    <property type="entry name" value="RVT_2"/>
    <property type="match status" value="1"/>
</dbReference>
<protein>
    <recommendedName>
        <fullName evidence="2">Reverse transcriptase Ty1/copia-type domain-containing protein</fullName>
    </recommendedName>
</protein>
<feature type="transmembrane region" description="Helical" evidence="1">
    <location>
        <begin position="338"/>
        <end position="362"/>
    </location>
</feature>
<comment type="caution">
    <text evidence="3">The sequence shown here is derived from an EMBL/GenBank/DDBJ whole genome shotgun (WGS) entry which is preliminary data.</text>
</comment>
<gene>
    <name evidence="3" type="ORF">RJ640_009714</name>
</gene>
<proteinExistence type="predicted"/>
<sequence>MVERYKARLVAKGYSQRKRIDYEDVFAYVALLETIRLFILLAAHKNWKIYQFDVKSVFLNGILKEEVYIEQPKGYVVKGKDDKVLKLKKAIYSVKQAPRAWNSRIDRYFQDNGFVRCPHEYALYVKAYENGDVLYVCLYVEDLIFTGNNPSMFDEFKDAMAREFEMTDMGLMSYYLGLEVKQMKDGIFMSQEGNAKEVLKKFKMLDSKLVKKPMVCGVKLRNFDDRKKVESTFFKSLVGSLRYLTCTRPGILFSVGLVSRFMEAPSSIHMKAAKQILRYLKGILDFGLFYKSSSIYELLGYCDSDFAGDIDDRIEKAQAVLCFSWETMQFHGVRRNNLLWHYQLVSPSMLMLLLVLAMLFALEVHSENFVQPSIPCFDGYYDHWSMLMENFLRFKEYWQVVDSRLAEPAAATMLIETQRTELNALMLKDLKVKNYLFQAIYHSILEKILYKDTSKKIWDSMKKKYQGNARTKFLFVESLRLFGKSVSE</sequence>
<dbReference type="Proteomes" id="UP001187471">
    <property type="component" value="Unassembled WGS sequence"/>
</dbReference>
<feature type="domain" description="Reverse transcriptase Ty1/copia-type" evidence="2">
    <location>
        <begin position="3"/>
        <end position="215"/>
    </location>
</feature>
<evidence type="ECO:0000313" key="3">
    <source>
        <dbReference type="EMBL" id="KAK2982872.1"/>
    </source>
</evidence>
<name>A0AA88R8A2_9ASTE</name>
<dbReference type="EMBL" id="JAVXUO010001381">
    <property type="protein sequence ID" value="KAK2982872.1"/>
    <property type="molecule type" value="Genomic_DNA"/>
</dbReference>
<organism evidence="3 4">
    <name type="scientific">Escallonia rubra</name>
    <dbReference type="NCBI Taxonomy" id="112253"/>
    <lineage>
        <taxon>Eukaryota</taxon>
        <taxon>Viridiplantae</taxon>
        <taxon>Streptophyta</taxon>
        <taxon>Embryophyta</taxon>
        <taxon>Tracheophyta</taxon>
        <taxon>Spermatophyta</taxon>
        <taxon>Magnoliopsida</taxon>
        <taxon>eudicotyledons</taxon>
        <taxon>Gunneridae</taxon>
        <taxon>Pentapetalae</taxon>
        <taxon>asterids</taxon>
        <taxon>campanulids</taxon>
        <taxon>Escalloniales</taxon>
        <taxon>Escalloniaceae</taxon>
        <taxon>Escallonia</taxon>
    </lineage>
</organism>
<evidence type="ECO:0000256" key="1">
    <source>
        <dbReference type="SAM" id="Phobius"/>
    </source>
</evidence>
<keyword evidence="4" id="KW-1185">Reference proteome</keyword>
<keyword evidence="1" id="KW-0472">Membrane</keyword>
<keyword evidence="1" id="KW-1133">Transmembrane helix</keyword>
<keyword evidence="1" id="KW-0812">Transmembrane</keyword>
<dbReference type="SUPFAM" id="SSF56672">
    <property type="entry name" value="DNA/RNA polymerases"/>
    <property type="match status" value="1"/>
</dbReference>